<comment type="caution">
    <text evidence="1">The sequence shown here is derived from an EMBL/GenBank/DDBJ whole genome shotgun (WGS) entry which is preliminary data.</text>
</comment>
<accession>A0A8S9RUV8</accession>
<gene>
    <name evidence="1" type="ORF">F2Q69_00027936</name>
</gene>
<dbReference type="Proteomes" id="UP000712600">
    <property type="component" value="Unassembled WGS sequence"/>
</dbReference>
<sequence length="122" mass="13945">MRSSCERVKDSASLIPRDFVDDFTSITRVREPACLNPRQDFEWLHSRMRGCDSPRDPTHVGALQCFMSSGKLPIVRSPFSKVNLFKLAPQDVFALTSPWFTIHSSSRNVHLDLFILTYTSLL</sequence>
<evidence type="ECO:0000313" key="1">
    <source>
        <dbReference type="EMBL" id="KAF3584293.1"/>
    </source>
</evidence>
<organism evidence="1 2">
    <name type="scientific">Brassica cretica</name>
    <name type="common">Mustard</name>
    <dbReference type="NCBI Taxonomy" id="69181"/>
    <lineage>
        <taxon>Eukaryota</taxon>
        <taxon>Viridiplantae</taxon>
        <taxon>Streptophyta</taxon>
        <taxon>Embryophyta</taxon>
        <taxon>Tracheophyta</taxon>
        <taxon>Spermatophyta</taxon>
        <taxon>Magnoliopsida</taxon>
        <taxon>eudicotyledons</taxon>
        <taxon>Gunneridae</taxon>
        <taxon>Pentapetalae</taxon>
        <taxon>rosids</taxon>
        <taxon>malvids</taxon>
        <taxon>Brassicales</taxon>
        <taxon>Brassicaceae</taxon>
        <taxon>Brassiceae</taxon>
        <taxon>Brassica</taxon>
    </lineage>
</organism>
<protein>
    <submittedName>
        <fullName evidence="1">Uncharacterized protein</fullName>
    </submittedName>
</protein>
<proteinExistence type="predicted"/>
<dbReference type="EMBL" id="QGKX02000088">
    <property type="protein sequence ID" value="KAF3584293.1"/>
    <property type="molecule type" value="Genomic_DNA"/>
</dbReference>
<reference evidence="1" key="1">
    <citation type="submission" date="2019-12" db="EMBL/GenBank/DDBJ databases">
        <title>Genome sequencing and annotation of Brassica cretica.</title>
        <authorList>
            <person name="Studholme D.J."/>
            <person name="Sarris P."/>
        </authorList>
    </citation>
    <scope>NUCLEOTIDE SEQUENCE</scope>
    <source>
        <strain evidence="1">PFS-109/04</strain>
        <tissue evidence="1">Leaf</tissue>
    </source>
</reference>
<name>A0A8S9RUV8_BRACR</name>
<dbReference type="AlphaFoldDB" id="A0A8S9RUV8"/>
<evidence type="ECO:0000313" key="2">
    <source>
        <dbReference type="Proteomes" id="UP000712600"/>
    </source>
</evidence>